<keyword evidence="6" id="KW-0547">Nucleotide-binding</keyword>
<comment type="pathway">
    <text evidence="1">Cofactor biosynthesis; tetrahydrofolate biosynthesis; 2-amino-4-hydroxy-6-hydroxymethyl-7,8-dihydropteridine diphosphate from 7,8-dihydroneopterin triphosphate: step 4/4.</text>
</comment>
<evidence type="ECO:0000256" key="3">
    <source>
        <dbReference type="ARBA" id="ARBA00013253"/>
    </source>
</evidence>
<dbReference type="SUPFAM" id="SSF55083">
    <property type="entry name" value="6-hydroxymethyl-7,8-dihydropterin pyrophosphokinase, HPPK"/>
    <property type="match status" value="1"/>
</dbReference>
<name>A0A1U7Q194_9FLAO</name>
<keyword evidence="7 14" id="KW-0418">Kinase</keyword>
<keyword evidence="9" id="KW-0289">Folate biosynthesis</keyword>
<evidence type="ECO:0000313" key="15">
    <source>
        <dbReference type="Proteomes" id="UP000187261"/>
    </source>
</evidence>
<dbReference type="InterPro" id="IPR035907">
    <property type="entry name" value="Hppk_sf"/>
</dbReference>
<dbReference type="GO" id="GO:0046656">
    <property type="term" value="P:folic acid biosynthetic process"/>
    <property type="evidence" value="ECO:0007669"/>
    <property type="project" value="UniProtKB-KW"/>
</dbReference>
<dbReference type="NCBIfam" id="TIGR01498">
    <property type="entry name" value="folK"/>
    <property type="match status" value="1"/>
</dbReference>
<keyword evidence="8" id="KW-0067">ATP-binding</keyword>
<reference evidence="15" key="1">
    <citation type="submission" date="2016-10" db="EMBL/GenBank/DDBJ databases">
        <authorList>
            <person name="Varghese N."/>
            <person name="Submissions S."/>
        </authorList>
    </citation>
    <scope>NUCLEOTIDE SEQUENCE [LARGE SCALE GENOMIC DNA]</scope>
    <source>
        <strain evidence="15">DSM 19482</strain>
    </source>
</reference>
<evidence type="ECO:0000256" key="5">
    <source>
        <dbReference type="ARBA" id="ARBA00022679"/>
    </source>
</evidence>
<evidence type="ECO:0000256" key="8">
    <source>
        <dbReference type="ARBA" id="ARBA00022840"/>
    </source>
</evidence>
<evidence type="ECO:0000256" key="2">
    <source>
        <dbReference type="ARBA" id="ARBA00005810"/>
    </source>
</evidence>
<dbReference type="Gene3D" id="3.30.70.560">
    <property type="entry name" value="7,8-Dihydro-6-hydroxymethylpterin-pyrophosphokinase HPPK"/>
    <property type="match status" value="1"/>
</dbReference>
<evidence type="ECO:0000256" key="4">
    <source>
        <dbReference type="ARBA" id="ARBA00016218"/>
    </source>
</evidence>
<dbReference type="Pfam" id="PF01288">
    <property type="entry name" value="HPPK"/>
    <property type="match status" value="1"/>
</dbReference>
<dbReference type="UniPathway" id="UPA00077">
    <property type="reaction ID" value="UER00155"/>
</dbReference>
<dbReference type="EMBL" id="FTPU01000061">
    <property type="protein sequence ID" value="SIT98657.1"/>
    <property type="molecule type" value="Genomic_DNA"/>
</dbReference>
<evidence type="ECO:0000256" key="7">
    <source>
        <dbReference type="ARBA" id="ARBA00022777"/>
    </source>
</evidence>
<dbReference type="PANTHER" id="PTHR43071:SF1">
    <property type="entry name" value="2-AMINO-4-HYDROXY-6-HYDROXYMETHYLDIHYDROPTERIDINE PYROPHOSPHOKINASE"/>
    <property type="match status" value="1"/>
</dbReference>
<feature type="domain" description="7,8-dihydro-6-hydroxymethylpterin-pyrophosphokinase" evidence="13">
    <location>
        <begin position="8"/>
        <end position="132"/>
    </location>
</feature>
<organism evidence="14 15">
    <name type="scientific">Epilithonimonas bovis DSM 19482</name>
    <dbReference type="NCBI Taxonomy" id="1121284"/>
    <lineage>
        <taxon>Bacteria</taxon>
        <taxon>Pseudomonadati</taxon>
        <taxon>Bacteroidota</taxon>
        <taxon>Flavobacteriia</taxon>
        <taxon>Flavobacteriales</taxon>
        <taxon>Weeksellaceae</taxon>
        <taxon>Chryseobacterium group</taxon>
        <taxon>Epilithonimonas</taxon>
    </lineage>
</organism>
<dbReference type="Proteomes" id="UP000187261">
    <property type="component" value="Unassembled WGS sequence"/>
</dbReference>
<dbReference type="PANTHER" id="PTHR43071">
    <property type="entry name" value="2-AMINO-4-HYDROXY-6-HYDROXYMETHYLDIHYDROPTERIDINE PYROPHOSPHOKINASE"/>
    <property type="match status" value="1"/>
</dbReference>
<dbReference type="GO" id="GO:0016301">
    <property type="term" value="F:kinase activity"/>
    <property type="evidence" value="ECO:0007669"/>
    <property type="project" value="UniProtKB-KW"/>
</dbReference>
<dbReference type="GO" id="GO:0003848">
    <property type="term" value="F:2-amino-4-hydroxy-6-hydroxymethyldihydropteridine diphosphokinase activity"/>
    <property type="evidence" value="ECO:0007669"/>
    <property type="project" value="UniProtKB-EC"/>
</dbReference>
<dbReference type="GO" id="GO:0005524">
    <property type="term" value="F:ATP binding"/>
    <property type="evidence" value="ECO:0007669"/>
    <property type="project" value="UniProtKB-KW"/>
</dbReference>
<dbReference type="OrthoDB" id="9808041at2"/>
<evidence type="ECO:0000259" key="13">
    <source>
        <dbReference type="Pfam" id="PF01288"/>
    </source>
</evidence>
<gene>
    <name evidence="14" type="ORF">SAMN05660493_03211</name>
</gene>
<dbReference type="GO" id="GO:0046654">
    <property type="term" value="P:tetrahydrofolate biosynthetic process"/>
    <property type="evidence" value="ECO:0007669"/>
    <property type="project" value="UniProtKB-UniPathway"/>
</dbReference>
<comment type="function">
    <text evidence="10">Catalyzes the transfer of pyrophosphate from adenosine triphosphate (ATP) to 6-hydroxymethyl-7,8-dihydropterin, an enzymatic step in folate biosynthesis pathway.</text>
</comment>
<protein>
    <recommendedName>
        <fullName evidence="4">2-amino-4-hydroxy-6-hydroxymethyldihydropteridine pyrophosphokinase</fullName>
        <ecNumber evidence="3">2.7.6.3</ecNumber>
    </recommendedName>
    <alternativeName>
        <fullName evidence="11">6-hydroxymethyl-7,8-dihydropterin pyrophosphokinase</fullName>
    </alternativeName>
    <alternativeName>
        <fullName evidence="12">7,8-dihydro-6-hydroxymethylpterin-pyrophosphokinase</fullName>
    </alternativeName>
</protein>
<evidence type="ECO:0000256" key="6">
    <source>
        <dbReference type="ARBA" id="ARBA00022741"/>
    </source>
</evidence>
<evidence type="ECO:0000313" key="14">
    <source>
        <dbReference type="EMBL" id="SIT98657.1"/>
    </source>
</evidence>
<dbReference type="STRING" id="1121284.SAMN05660493_03211"/>
<dbReference type="AlphaFoldDB" id="A0A1U7Q194"/>
<keyword evidence="15" id="KW-1185">Reference proteome</keyword>
<evidence type="ECO:0000256" key="12">
    <source>
        <dbReference type="ARBA" id="ARBA00033413"/>
    </source>
</evidence>
<keyword evidence="5" id="KW-0808">Transferase</keyword>
<evidence type="ECO:0000256" key="9">
    <source>
        <dbReference type="ARBA" id="ARBA00022909"/>
    </source>
</evidence>
<evidence type="ECO:0000256" key="11">
    <source>
        <dbReference type="ARBA" id="ARBA00029766"/>
    </source>
</evidence>
<evidence type="ECO:0000256" key="10">
    <source>
        <dbReference type="ARBA" id="ARBA00029409"/>
    </source>
</evidence>
<proteinExistence type="inferred from homology"/>
<dbReference type="InterPro" id="IPR000550">
    <property type="entry name" value="Hppk"/>
</dbReference>
<dbReference type="EC" id="2.7.6.3" evidence="3"/>
<accession>A0A1U7Q194</accession>
<evidence type="ECO:0000256" key="1">
    <source>
        <dbReference type="ARBA" id="ARBA00005051"/>
    </source>
</evidence>
<comment type="similarity">
    <text evidence="2">Belongs to the HPPK family.</text>
</comment>
<sequence length="138" mass="15902">MSYNTVILLLGSNINNPEKNIETALLELEAKVGLILSKSKLILTKPVEFDSSNIFCNIAVKIKTQFSPFKLLSEIKAIERKMGRTKDSSYFQVYQDRIIDIDIIIFNNLKFISGKLLIPHEKNLYHRDFAREIINNVK</sequence>